<reference evidence="2 3" key="1">
    <citation type="journal article" date="2019" name="Emerg. Microbes Infect.">
        <title>Comprehensive subspecies identification of 175 nontuberculous mycobacteria species based on 7547 genomic profiles.</title>
        <authorList>
            <person name="Matsumoto Y."/>
            <person name="Kinjo T."/>
            <person name="Motooka D."/>
            <person name="Nabeya D."/>
            <person name="Jung N."/>
            <person name="Uechi K."/>
            <person name="Horii T."/>
            <person name="Iida T."/>
            <person name="Fujita J."/>
            <person name="Nakamura S."/>
        </authorList>
    </citation>
    <scope>NUCLEOTIDE SEQUENCE [LARGE SCALE GENOMIC DNA]</scope>
    <source>
        <strain evidence="2 3">JCM 6375</strain>
    </source>
</reference>
<dbReference type="KEGG" id="mmor:MMOR_08530"/>
<dbReference type="RefSeq" id="WP_083154897.1">
    <property type="nucleotide sequence ID" value="NZ_AP022560.1"/>
</dbReference>
<dbReference type="GO" id="GO:0006083">
    <property type="term" value="P:acetate metabolic process"/>
    <property type="evidence" value="ECO:0007669"/>
    <property type="project" value="InterPro"/>
</dbReference>
<dbReference type="PANTHER" id="PTHR21432">
    <property type="entry name" value="ACETYL-COA HYDROLASE-RELATED"/>
    <property type="match status" value="1"/>
</dbReference>
<evidence type="ECO:0000313" key="3">
    <source>
        <dbReference type="Proteomes" id="UP000466681"/>
    </source>
</evidence>
<dbReference type="PANTHER" id="PTHR21432:SF20">
    <property type="entry name" value="ACETYL-COA HYDROLASE"/>
    <property type="match status" value="1"/>
</dbReference>
<dbReference type="EMBL" id="AP022560">
    <property type="protein sequence ID" value="BBW99916.1"/>
    <property type="molecule type" value="Genomic_DNA"/>
</dbReference>
<organism evidence="2 3">
    <name type="scientific">Mycolicibacterium moriokaense</name>
    <dbReference type="NCBI Taxonomy" id="39691"/>
    <lineage>
        <taxon>Bacteria</taxon>
        <taxon>Bacillati</taxon>
        <taxon>Actinomycetota</taxon>
        <taxon>Actinomycetes</taxon>
        <taxon>Mycobacteriales</taxon>
        <taxon>Mycobacteriaceae</taxon>
        <taxon>Mycolicibacterium</taxon>
    </lineage>
</organism>
<dbReference type="InterPro" id="IPR046433">
    <property type="entry name" value="ActCoA_hydro"/>
</dbReference>
<dbReference type="Gene3D" id="3.30.750.70">
    <property type="entry name" value="4-hydroxybutyrate coenzyme like domains"/>
    <property type="match status" value="1"/>
</dbReference>
<dbReference type="InterPro" id="IPR038460">
    <property type="entry name" value="AcetylCoA_hyd_C_sf"/>
</dbReference>
<dbReference type="InterPro" id="IPR037171">
    <property type="entry name" value="NagB/RpiA_transferase-like"/>
</dbReference>
<dbReference type="GO" id="GO:0008775">
    <property type="term" value="F:acetate CoA-transferase activity"/>
    <property type="evidence" value="ECO:0007669"/>
    <property type="project" value="InterPro"/>
</dbReference>
<dbReference type="Proteomes" id="UP000466681">
    <property type="component" value="Chromosome"/>
</dbReference>
<dbReference type="Gene3D" id="3.40.1080.10">
    <property type="entry name" value="Glutaconate Coenzyme A-transferase"/>
    <property type="match status" value="1"/>
</dbReference>
<evidence type="ECO:0000313" key="2">
    <source>
        <dbReference type="EMBL" id="BBW99916.1"/>
    </source>
</evidence>
<dbReference type="SUPFAM" id="SSF100950">
    <property type="entry name" value="NagB/RpiA/CoA transferase-like"/>
    <property type="match status" value="2"/>
</dbReference>
<proteinExistence type="predicted"/>
<dbReference type="InterPro" id="IPR026888">
    <property type="entry name" value="AcetylCoA_hyd_C"/>
</dbReference>
<name>A0AAD1H6Q3_9MYCO</name>
<evidence type="ECO:0000259" key="1">
    <source>
        <dbReference type="Pfam" id="PF13336"/>
    </source>
</evidence>
<dbReference type="Gene3D" id="3.40.1080.20">
    <property type="entry name" value="Acetyl-CoA hydrolase/transferase C-terminal domain"/>
    <property type="match status" value="1"/>
</dbReference>
<dbReference type="Pfam" id="PF13336">
    <property type="entry name" value="AcetylCoA_hyd_C"/>
    <property type="match status" value="1"/>
</dbReference>
<protein>
    <submittedName>
        <fullName evidence="2">4-hydroxybutyrate CoA-transferase AbfT</fullName>
    </submittedName>
</protein>
<keyword evidence="3" id="KW-1185">Reference proteome</keyword>
<gene>
    <name evidence="2" type="ORF">MMOR_08530</name>
</gene>
<feature type="domain" description="Acetyl-CoA hydrolase/transferase C-terminal" evidence="1">
    <location>
        <begin position="274"/>
        <end position="429"/>
    </location>
</feature>
<accession>A0AAD1H6Q3</accession>
<dbReference type="AlphaFoldDB" id="A0AAD1H6Q3"/>
<sequence>MPEELTAEQAAARLHPADTLGMPLGPGQPPAFLRALGERDDWTDLRVYGALVAVLTELFNRRGVQYRSGFFGPLERALRDSGADIEFAPADFRRFGPLLERQRPRVMTTVATPPDADGWCSLSLHAGGTIGELRRAGADSDRLLIVEVSDAYPRTFGLGEGNRHALHVDEIDVLVHSTDAPLALPGGDVPPTDVDKAIAQHAVGFIPVGATLQTGIGSIPNQIATLLAEGDGGDYGLHSEMFTDGCMHLHRAGKISNARKGQYLGKSVTTFAFGSSELYAWLDDNSDVAFLPVEIVNSPEVIAANHNMVSINGALAVDIQGQVVADTLNGDQFSGIGGAEDFVAGAGLELSDRSLICLPSTFTKDGTLQSRIVPWFGPGAVITTPRHHVDVIITEYGAAELEGKTVAERGEALAAIAHPQFRDELLAAAERAAKGRSPVG</sequence>